<proteinExistence type="predicted"/>
<keyword evidence="3" id="KW-1185">Reference proteome</keyword>
<feature type="domain" description="Spore protein YkvP/CgeB glycosyl transferase-like" evidence="1">
    <location>
        <begin position="223"/>
        <end position="370"/>
    </location>
</feature>
<gene>
    <name evidence="2" type="ORF">VF724_02015</name>
</gene>
<dbReference type="InterPro" id="IPR055259">
    <property type="entry name" value="YkvP/CgeB_Glyco_trans-like"/>
</dbReference>
<evidence type="ECO:0000313" key="2">
    <source>
        <dbReference type="EMBL" id="MEB3100433.1"/>
    </source>
</evidence>
<dbReference type="EMBL" id="JAYJLD010000002">
    <property type="protein sequence ID" value="MEB3100433.1"/>
    <property type="molecule type" value="Genomic_DNA"/>
</dbReference>
<dbReference type="EC" id="2.4.-.-" evidence="2"/>
<organism evidence="2 3">
    <name type="scientific">Ferviditalea candida</name>
    <dbReference type="NCBI Taxonomy" id="3108399"/>
    <lineage>
        <taxon>Bacteria</taxon>
        <taxon>Bacillati</taxon>
        <taxon>Bacillota</taxon>
        <taxon>Bacilli</taxon>
        <taxon>Bacillales</taxon>
        <taxon>Paenibacillaceae</taxon>
        <taxon>Ferviditalea</taxon>
    </lineage>
</organism>
<name>A0ABU5ZD61_9BACL</name>
<dbReference type="RefSeq" id="WP_371752544.1">
    <property type="nucleotide sequence ID" value="NZ_JAYJLD010000002.1"/>
</dbReference>
<dbReference type="GO" id="GO:0016757">
    <property type="term" value="F:glycosyltransferase activity"/>
    <property type="evidence" value="ECO:0007669"/>
    <property type="project" value="UniProtKB-KW"/>
</dbReference>
<protein>
    <submittedName>
        <fullName evidence="2">Glycosyltransferase</fullName>
        <ecNumber evidence="2">2.4.-.-</ecNumber>
    </submittedName>
</protein>
<dbReference type="SUPFAM" id="SSF53756">
    <property type="entry name" value="UDP-Glycosyltransferase/glycogen phosphorylase"/>
    <property type="match status" value="2"/>
</dbReference>
<dbReference type="Proteomes" id="UP001310386">
    <property type="component" value="Unassembled WGS sequence"/>
</dbReference>
<comment type="caution">
    <text evidence="2">The sequence shown here is derived from an EMBL/GenBank/DDBJ whole genome shotgun (WGS) entry which is preliminary data.</text>
</comment>
<evidence type="ECO:0000259" key="1">
    <source>
        <dbReference type="Pfam" id="PF13524"/>
    </source>
</evidence>
<feature type="domain" description="Spore protein YkvP/CgeB glycosyl transferase-like" evidence="1">
    <location>
        <begin position="611"/>
        <end position="758"/>
    </location>
</feature>
<sequence length="763" mass="87494">MIKKRSPGRKRTIRITKIRRVRRPAVLQSSDGYQLGVYSGYKLGRRESVLRSLSRPDAENWKLKVLYVEEGLFNVNSGIIDALGGLVEELIVVGPFDDVVSIAQRECPDLVLVLNGVHGFNVVQVDTLRSKGFKTAVWFADDPYFTDKTKAYSLHYDYVFTHELACVSYYSRLGCKNVHYLPLAANPAVFKPEGMDPHYHTDICFIGTGFGNRIEMFNLITPRLRGRKIIFAGGLWSRLKDYHWLKDGVILSGVGPEESVRYYNGAKIVINLHRDPDSGMNNDRIQALSINPRTYEISACGAFQLTDVRHDLARLYTPGMDIETFGSAEELLQKIDFFLNNEHLRETIALRGLKTTYERHTYVHRLTQLLRTIYGPGKKFGTGNEIFLGKLQDLKGQAKTAAGFSMLGWREGYQCGWDNGYILGRSEAIARHTTTPAIPKRNLRIVYVTSGMGIPYSPIDTAVIDSLRDQVAELVVLKPTQNVASLSDKLRPDLVLVLNGMKFPLKQADAIRSKNIRTAVWLTDDPYYTDDTLDIAHHYDFVFTLELNCVPFYREHGCRNVYYLPFAADTRVFRPHRVEQDFRKEISFIGTAYWKRVTFFHPVIPFLASKNTHINGWWWDRLPNYHLISDKVALNDWMSPEKTADYYSGSKIIINLHRSIEEDSWNSNRTYKVPALSVNPRTFEINACATLQLTDVRSDLKNMYIPGEEIETYATPQELIQKVNYYLEHEEERRTIAWNGLRRTLSDHTYPARIHQLLSTLFG</sequence>
<accession>A0ABU5ZD61</accession>
<reference evidence="2" key="1">
    <citation type="submission" date="2023-12" db="EMBL/GenBank/DDBJ databases">
        <title>Fervidustalea candida gen. nov., sp. nov., a novel member of the family Paenibacillaceae isolated from a geothermal area.</title>
        <authorList>
            <person name="Li W.-J."/>
            <person name="Jiao J.-Y."/>
            <person name="Chen Y."/>
        </authorList>
    </citation>
    <scope>NUCLEOTIDE SEQUENCE</scope>
    <source>
        <strain evidence="2">SYSU GA230002</strain>
    </source>
</reference>
<evidence type="ECO:0000313" key="3">
    <source>
        <dbReference type="Proteomes" id="UP001310386"/>
    </source>
</evidence>
<keyword evidence="2" id="KW-0808">Transferase</keyword>
<dbReference type="Pfam" id="PF13524">
    <property type="entry name" value="Glyco_trans_1_2"/>
    <property type="match status" value="2"/>
</dbReference>
<keyword evidence="2" id="KW-0328">Glycosyltransferase</keyword>